<dbReference type="Proteomes" id="UP000265703">
    <property type="component" value="Unassembled WGS sequence"/>
</dbReference>
<dbReference type="EMBL" id="QKYT01000409">
    <property type="protein sequence ID" value="RIA85709.1"/>
    <property type="molecule type" value="Genomic_DNA"/>
</dbReference>
<dbReference type="OrthoDB" id="2160519at2759"/>
<dbReference type="InterPro" id="IPR006571">
    <property type="entry name" value="TLDc_dom"/>
</dbReference>
<dbReference type="AlphaFoldDB" id="A0A397SLE8"/>
<evidence type="ECO:0000259" key="1">
    <source>
        <dbReference type="PROSITE" id="PS50097"/>
    </source>
</evidence>
<accession>A0A397SLE8</accession>
<sequence length="305" mass="35988">MSNNFVTKVFKKLNKTPKTQTSYNVIIYIGKEPDCKEFHTDSKTLRSKSDHFKKLLFAKDVEKKDEKYVIKKPNITPQNFNIIIKYLFNEDFNLTDKSRIEILNIIIISDDLKLNQILHKFIPLIKFYGISSEDYFNKIRPYEEILSKELWDEILKFHMIPGYKPTLNVYRLRYSRYYDSKTPAAFHAKCDNKRATIVIVKISNSEQIVGGYNPLQWDSNNAFKYTKDSFIFSSKNSTNFQKAKVFYSNGVGSFFTYDPIFGNYDLAYAVYNNTWQSNLIYYYPKIDIPTTFNASDYEVFQVTQK</sequence>
<proteinExistence type="predicted"/>
<dbReference type="Pfam" id="PF00651">
    <property type="entry name" value="BTB"/>
    <property type="match status" value="1"/>
</dbReference>
<organism evidence="3 4">
    <name type="scientific">Glomus cerebriforme</name>
    <dbReference type="NCBI Taxonomy" id="658196"/>
    <lineage>
        <taxon>Eukaryota</taxon>
        <taxon>Fungi</taxon>
        <taxon>Fungi incertae sedis</taxon>
        <taxon>Mucoromycota</taxon>
        <taxon>Glomeromycotina</taxon>
        <taxon>Glomeromycetes</taxon>
        <taxon>Glomerales</taxon>
        <taxon>Glomeraceae</taxon>
        <taxon>Glomus</taxon>
    </lineage>
</organism>
<reference evidence="3 4" key="1">
    <citation type="submission" date="2018-06" db="EMBL/GenBank/DDBJ databases">
        <title>Comparative genomics reveals the genomic features of Rhizophagus irregularis, R. cerebriforme, R. diaphanum and Gigaspora rosea, and their symbiotic lifestyle signature.</title>
        <authorList>
            <person name="Morin E."/>
            <person name="San Clemente H."/>
            <person name="Chen E.C.H."/>
            <person name="De La Providencia I."/>
            <person name="Hainaut M."/>
            <person name="Kuo A."/>
            <person name="Kohler A."/>
            <person name="Murat C."/>
            <person name="Tang N."/>
            <person name="Roy S."/>
            <person name="Loubradou J."/>
            <person name="Henrissat B."/>
            <person name="Grigoriev I.V."/>
            <person name="Corradi N."/>
            <person name="Roux C."/>
            <person name="Martin F.M."/>
        </authorList>
    </citation>
    <scope>NUCLEOTIDE SEQUENCE [LARGE SCALE GENOMIC DNA]</scope>
    <source>
        <strain evidence="3 4">DAOM 227022</strain>
    </source>
</reference>
<comment type="caution">
    <text evidence="3">The sequence shown here is derived from an EMBL/GenBank/DDBJ whole genome shotgun (WGS) entry which is preliminary data.</text>
</comment>
<feature type="domain" description="TLDc" evidence="2">
    <location>
        <begin position="144"/>
        <end position="303"/>
    </location>
</feature>
<dbReference type="Gene3D" id="3.30.710.10">
    <property type="entry name" value="Potassium Channel Kv1.1, Chain A"/>
    <property type="match status" value="1"/>
</dbReference>
<dbReference type="InterPro" id="IPR000210">
    <property type="entry name" value="BTB/POZ_dom"/>
</dbReference>
<dbReference type="PROSITE" id="PS51886">
    <property type="entry name" value="TLDC"/>
    <property type="match status" value="1"/>
</dbReference>
<keyword evidence="4" id="KW-1185">Reference proteome</keyword>
<dbReference type="Pfam" id="PF07534">
    <property type="entry name" value="TLD"/>
    <property type="match status" value="1"/>
</dbReference>
<feature type="domain" description="BTB" evidence="1">
    <location>
        <begin position="23"/>
        <end position="96"/>
    </location>
</feature>
<evidence type="ECO:0000313" key="4">
    <source>
        <dbReference type="Proteomes" id="UP000265703"/>
    </source>
</evidence>
<protein>
    <recommendedName>
        <fullName evidence="5">BTB domain-containing protein</fullName>
    </recommendedName>
</protein>
<dbReference type="PROSITE" id="PS50097">
    <property type="entry name" value="BTB"/>
    <property type="match status" value="1"/>
</dbReference>
<evidence type="ECO:0000313" key="3">
    <source>
        <dbReference type="EMBL" id="RIA85709.1"/>
    </source>
</evidence>
<evidence type="ECO:0008006" key="5">
    <source>
        <dbReference type="Google" id="ProtNLM"/>
    </source>
</evidence>
<dbReference type="SUPFAM" id="SSF54695">
    <property type="entry name" value="POZ domain"/>
    <property type="match status" value="1"/>
</dbReference>
<name>A0A397SLE8_9GLOM</name>
<gene>
    <name evidence="3" type="ORF">C1645_781280</name>
</gene>
<evidence type="ECO:0000259" key="2">
    <source>
        <dbReference type="PROSITE" id="PS51886"/>
    </source>
</evidence>
<dbReference type="InterPro" id="IPR011333">
    <property type="entry name" value="SKP1/BTB/POZ_sf"/>
</dbReference>